<protein>
    <recommendedName>
        <fullName evidence="3">Opioid growth factor receptor (OGFr) conserved domain-containing protein</fullName>
    </recommendedName>
</protein>
<dbReference type="OMA" id="SHNYIQM"/>
<evidence type="ECO:0000259" key="3">
    <source>
        <dbReference type="Pfam" id="PF04664"/>
    </source>
</evidence>
<evidence type="ECO:0000256" key="1">
    <source>
        <dbReference type="ARBA" id="ARBA00010365"/>
    </source>
</evidence>
<dbReference type="InterPro" id="IPR039574">
    <property type="entry name" value="OGFr"/>
</dbReference>
<sequence>MKAPRILSNLASRPTTSSRATAHMFTSKRMKLSNAAPREGSTGSAIVRFYDPAIQAKDALGRTHEQILSWSNDRLEHSHNYIQMLFPLPEGSPFNWSAPIIDYDTMKAFRARNELRQGLRESFERMLNFYGFAVSLQPEPGSESTDNGKDSGQASTEKTSTSTAATVEPLGEGSKSVQTLPATTDKTVPEESSEIATTDASSAETALASGRYHITRGPNWHTASENWAGYMDHNHLRITRIIRCLRVLGLQRESEAFFAALKSVAEDPKIRISGRSVKYWTRAAELPLHIPPSEGEDECEWLKEWESEQQ</sequence>
<dbReference type="Proteomes" id="UP000193240">
    <property type="component" value="Unassembled WGS sequence"/>
</dbReference>
<feature type="compositionally biased region" description="Polar residues" evidence="2">
    <location>
        <begin position="175"/>
        <end position="186"/>
    </location>
</feature>
<proteinExistence type="inferred from homology"/>
<dbReference type="GO" id="GO:0140625">
    <property type="term" value="F:opioid growth factor receptor activity"/>
    <property type="evidence" value="ECO:0007669"/>
    <property type="project" value="InterPro"/>
</dbReference>
<dbReference type="PANTHER" id="PTHR14015:SF2">
    <property type="entry name" value="OPIOID GROWTH FACTOR RECEPTOR (OGFR) CONSERVED DOMAIN-CONTAINING PROTEIN"/>
    <property type="match status" value="1"/>
</dbReference>
<organism evidence="4 5">
    <name type="scientific">Epicoccum nigrum</name>
    <name type="common">Soil fungus</name>
    <name type="synonym">Epicoccum purpurascens</name>
    <dbReference type="NCBI Taxonomy" id="105696"/>
    <lineage>
        <taxon>Eukaryota</taxon>
        <taxon>Fungi</taxon>
        <taxon>Dikarya</taxon>
        <taxon>Ascomycota</taxon>
        <taxon>Pezizomycotina</taxon>
        <taxon>Dothideomycetes</taxon>
        <taxon>Pleosporomycetidae</taxon>
        <taxon>Pleosporales</taxon>
        <taxon>Pleosporineae</taxon>
        <taxon>Didymellaceae</taxon>
        <taxon>Epicoccum</taxon>
    </lineage>
</organism>
<evidence type="ECO:0000313" key="4">
    <source>
        <dbReference type="EMBL" id="OSS48944.1"/>
    </source>
</evidence>
<dbReference type="STRING" id="105696.A0A1Y2LYE5"/>
<dbReference type="GO" id="GO:0016020">
    <property type="term" value="C:membrane"/>
    <property type="evidence" value="ECO:0007669"/>
    <property type="project" value="InterPro"/>
</dbReference>
<dbReference type="AlphaFoldDB" id="A0A1Y2LYE5"/>
<feature type="compositionally biased region" description="Polar residues" evidence="2">
    <location>
        <begin position="142"/>
        <end position="153"/>
    </location>
</feature>
<dbReference type="EMBL" id="KZ107845">
    <property type="protein sequence ID" value="OSS48944.1"/>
    <property type="molecule type" value="Genomic_DNA"/>
</dbReference>
<dbReference type="InterPro" id="IPR006757">
    <property type="entry name" value="OGF_rcpt"/>
</dbReference>
<comment type="similarity">
    <text evidence="1">Belongs to the opioid growth factor receptor family.</text>
</comment>
<dbReference type="PANTHER" id="PTHR14015">
    <property type="entry name" value="OPIOID GROWTH FACTOR RECEPTOR OGFR ZETA-TYPE OPIOID RECEPTOR"/>
    <property type="match status" value="1"/>
</dbReference>
<name>A0A1Y2LYE5_EPING</name>
<accession>A0A1Y2LYE5</accession>
<reference evidence="4 5" key="1">
    <citation type="journal article" date="2017" name="Genome Announc.">
        <title>Genome sequence of the saprophytic ascomycete Epicoccum nigrum ICMP 19927 strain isolated from New Zealand.</title>
        <authorList>
            <person name="Fokin M."/>
            <person name="Fleetwood D."/>
            <person name="Weir B.S."/>
            <person name="Villas-Boas S.G."/>
        </authorList>
    </citation>
    <scope>NUCLEOTIDE SEQUENCE [LARGE SCALE GENOMIC DNA]</scope>
    <source>
        <strain evidence="4 5">ICMP 19927</strain>
    </source>
</reference>
<dbReference type="InParanoid" id="A0A1Y2LYE5"/>
<keyword evidence="5" id="KW-1185">Reference proteome</keyword>
<feature type="region of interest" description="Disordered" evidence="2">
    <location>
        <begin position="138"/>
        <end position="202"/>
    </location>
</feature>
<feature type="domain" description="Opioid growth factor receptor (OGFr) conserved" evidence="3">
    <location>
        <begin position="47"/>
        <end position="134"/>
    </location>
</feature>
<evidence type="ECO:0000256" key="2">
    <source>
        <dbReference type="SAM" id="MobiDB-lite"/>
    </source>
</evidence>
<gene>
    <name evidence="4" type="ORF">B5807_07015</name>
</gene>
<dbReference type="Pfam" id="PF04664">
    <property type="entry name" value="OGFr_N"/>
    <property type="match status" value="1"/>
</dbReference>
<evidence type="ECO:0000313" key="5">
    <source>
        <dbReference type="Proteomes" id="UP000193240"/>
    </source>
</evidence>
<feature type="compositionally biased region" description="Low complexity" evidence="2">
    <location>
        <begin position="154"/>
        <end position="166"/>
    </location>
</feature>